<dbReference type="Proteomes" id="UP000092445">
    <property type="component" value="Unassembled WGS sequence"/>
</dbReference>
<reference evidence="2" key="1">
    <citation type="submission" date="2014-03" db="EMBL/GenBank/DDBJ databases">
        <authorList>
            <person name="Aksoy S."/>
            <person name="Warren W."/>
            <person name="Wilson R.K."/>
        </authorList>
    </citation>
    <scope>NUCLEOTIDE SEQUENCE [LARGE SCALE GENOMIC DNA]</scope>
    <source>
        <strain evidence="2">IAEA</strain>
    </source>
</reference>
<proteinExistence type="predicted"/>
<evidence type="ECO:0000313" key="2">
    <source>
        <dbReference type="Proteomes" id="UP000092445"/>
    </source>
</evidence>
<evidence type="ECO:0000313" key="1">
    <source>
        <dbReference type="EnsemblMetazoa" id="GPAI012634-PA"/>
    </source>
</evidence>
<reference evidence="1" key="2">
    <citation type="submission" date="2020-05" db="UniProtKB">
        <authorList>
            <consortium name="EnsemblMetazoa"/>
        </authorList>
    </citation>
    <scope>IDENTIFICATION</scope>
    <source>
        <strain evidence="1">IAEA</strain>
    </source>
</reference>
<dbReference type="VEuPathDB" id="VectorBase:GPAI012634"/>
<dbReference type="AlphaFoldDB" id="A0A1A9ZF23"/>
<dbReference type="EnsemblMetazoa" id="GPAI012634-RA">
    <property type="protein sequence ID" value="GPAI012634-PA"/>
    <property type="gene ID" value="GPAI012634"/>
</dbReference>
<protein>
    <submittedName>
        <fullName evidence="1">Uncharacterized protein</fullName>
    </submittedName>
</protein>
<accession>A0A1A9ZF23</accession>
<dbReference type="PROSITE" id="PS51257">
    <property type="entry name" value="PROKAR_LIPOPROTEIN"/>
    <property type="match status" value="1"/>
</dbReference>
<sequence length="178" mass="20075">MLKKNTQVTNTGAGCGGALLKNEYQRNLHMQTTYAIWALCSIRIEKYTPFWICGGITVRLISGSGICCLRTIGRIFSSVGDSIAINHFVLFILGCATAHLKKDKRVRFACYSLKMLALRRAQNIRTTNEYFKRGSQKMHNYLLVCVSQADNTNLFPNQGNITLNTLKWLKGLRVAIEH</sequence>
<name>A0A1A9ZF23_GLOPL</name>
<keyword evidence="2" id="KW-1185">Reference proteome</keyword>
<organism evidence="1 2">
    <name type="scientific">Glossina pallidipes</name>
    <name type="common">Tsetse fly</name>
    <dbReference type="NCBI Taxonomy" id="7398"/>
    <lineage>
        <taxon>Eukaryota</taxon>
        <taxon>Metazoa</taxon>
        <taxon>Ecdysozoa</taxon>
        <taxon>Arthropoda</taxon>
        <taxon>Hexapoda</taxon>
        <taxon>Insecta</taxon>
        <taxon>Pterygota</taxon>
        <taxon>Neoptera</taxon>
        <taxon>Endopterygota</taxon>
        <taxon>Diptera</taxon>
        <taxon>Brachycera</taxon>
        <taxon>Muscomorpha</taxon>
        <taxon>Hippoboscoidea</taxon>
        <taxon>Glossinidae</taxon>
        <taxon>Glossina</taxon>
    </lineage>
</organism>